<proteinExistence type="predicted"/>
<organism evidence="1">
    <name type="scientific">Anguilla anguilla</name>
    <name type="common">European freshwater eel</name>
    <name type="synonym">Muraena anguilla</name>
    <dbReference type="NCBI Taxonomy" id="7936"/>
    <lineage>
        <taxon>Eukaryota</taxon>
        <taxon>Metazoa</taxon>
        <taxon>Chordata</taxon>
        <taxon>Craniata</taxon>
        <taxon>Vertebrata</taxon>
        <taxon>Euteleostomi</taxon>
        <taxon>Actinopterygii</taxon>
        <taxon>Neopterygii</taxon>
        <taxon>Teleostei</taxon>
        <taxon>Anguilliformes</taxon>
        <taxon>Anguillidae</taxon>
        <taxon>Anguilla</taxon>
    </lineage>
</organism>
<dbReference type="EMBL" id="GBXM01089388">
    <property type="protein sequence ID" value="JAH19189.1"/>
    <property type="molecule type" value="Transcribed_RNA"/>
</dbReference>
<protein>
    <submittedName>
        <fullName evidence="1">Uncharacterized protein</fullName>
    </submittedName>
</protein>
<evidence type="ECO:0000313" key="1">
    <source>
        <dbReference type="EMBL" id="JAH19189.1"/>
    </source>
</evidence>
<reference evidence="1" key="2">
    <citation type="journal article" date="2015" name="Fish Shellfish Immunol.">
        <title>Early steps in the European eel (Anguilla anguilla)-Vibrio vulnificus interaction in the gills: Role of the RtxA13 toxin.</title>
        <authorList>
            <person name="Callol A."/>
            <person name="Pajuelo D."/>
            <person name="Ebbesson L."/>
            <person name="Teles M."/>
            <person name="MacKenzie S."/>
            <person name="Amaro C."/>
        </authorList>
    </citation>
    <scope>NUCLEOTIDE SEQUENCE</scope>
</reference>
<dbReference type="AlphaFoldDB" id="A0A0E9QQS3"/>
<accession>A0A0E9QQS3</accession>
<sequence length="51" mass="6147">MHHMFTMQKKCACFKYTEAFGLLDLAWNNLYVFVQVFLYNIEHNLNFAEVL</sequence>
<reference evidence="1" key="1">
    <citation type="submission" date="2014-11" db="EMBL/GenBank/DDBJ databases">
        <authorList>
            <person name="Amaro Gonzalez C."/>
        </authorList>
    </citation>
    <scope>NUCLEOTIDE SEQUENCE</scope>
</reference>
<name>A0A0E9QQS3_ANGAN</name>